<accession>A0A2I0X0H3</accession>
<evidence type="ECO:0000313" key="1">
    <source>
        <dbReference type="EMBL" id="PKU81403.1"/>
    </source>
</evidence>
<dbReference type="AlphaFoldDB" id="A0A2I0X0H3"/>
<dbReference type="EMBL" id="KZ502252">
    <property type="protein sequence ID" value="PKU81403.1"/>
    <property type="molecule type" value="Genomic_DNA"/>
</dbReference>
<evidence type="ECO:0000313" key="2">
    <source>
        <dbReference type="Proteomes" id="UP000233837"/>
    </source>
</evidence>
<dbReference type="InterPro" id="IPR040256">
    <property type="entry name" value="At4g02000-like"/>
</dbReference>
<reference evidence="1 2" key="1">
    <citation type="journal article" date="2016" name="Sci. Rep.">
        <title>The Dendrobium catenatum Lindl. genome sequence provides insights into polysaccharide synthase, floral development and adaptive evolution.</title>
        <authorList>
            <person name="Zhang G.Q."/>
            <person name="Xu Q."/>
            <person name="Bian C."/>
            <person name="Tsai W.C."/>
            <person name="Yeh C.M."/>
            <person name="Liu K.W."/>
            <person name="Yoshida K."/>
            <person name="Zhang L.S."/>
            <person name="Chang S.B."/>
            <person name="Chen F."/>
            <person name="Shi Y."/>
            <person name="Su Y.Y."/>
            <person name="Zhang Y.Q."/>
            <person name="Chen L.J."/>
            <person name="Yin Y."/>
            <person name="Lin M."/>
            <person name="Huang H."/>
            <person name="Deng H."/>
            <person name="Wang Z.W."/>
            <person name="Zhu S.L."/>
            <person name="Zhao X."/>
            <person name="Deng C."/>
            <person name="Niu S.C."/>
            <person name="Huang J."/>
            <person name="Wang M."/>
            <person name="Liu G.H."/>
            <person name="Yang H.J."/>
            <person name="Xiao X.J."/>
            <person name="Hsiao Y.Y."/>
            <person name="Wu W.L."/>
            <person name="Chen Y.Y."/>
            <person name="Mitsuda N."/>
            <person name="Ohme-Takagi M."/>
            <person name="Luo Y.B."/>
            <person name="Van de Peer Y."/>
            <person name="Liu Z.J."/>
        </authorList>
    </citation>
    <scope>NUCLEOTIDE SEQUENCE [LARGE SCALE GENOMIC DNA]</scope>
    <source>
        <tissue evidence="1">The whole plant</tissue>
    </source>
</reference>
<protein>
    <submittedName>
        <fullName evidence="1">Thioredoxin-like 4, chloroplastic</fullName>
    </submittedName>
</protein>
<sequence length="872" mass="93858">MKPEEANGSPAVGALWEGSSMFDNAVWCRQAAENGDLVVRGRWKKVVSDVGRAYLVESIATAPGGGCSYHSSSLKNGPTITSNPHSYAGNAIVNASAGLEMVVLDGKVVAAIDNLDNPSTSLCPVMFNNDVLINGVNDVVSSDVSGLGVVVTGVDVRQDNVTVRVDFGGISDVVAAIDILTIVHGVIVSGTQVVTNVVGVYPSTSLLHVANSSINFEGVSAVSNHEAFRTNFIDSPTASPISNSGGFSSYLEPVVVEPGLNSPDIEFPACIELNGNELFVDVLIALISFDDLKLQLAYNFIQTCEDQTDCLDGHLSSHCGDGLDGQMMPFKRCCFSWLLWVFLLDFASCRAKFEKKETVPLFQFYKDGVLLEAFATRDKERIIALVGPKSSFPDLHASTFRGLPSLWVSDQEIYELAAPFQLSLVDPSHILIKLSNDLDYCRVFCHRSYLVFNCFMKLTKWSPILDIGVESPVIPIWISFPRLRPHFFSPRILFGLGGLFGKPLKIDEATAVGSRPSIARVLVELDITKSYPKQVWLGSESLGYTQEVIFDEFPQFCAGCKCIGHSLGNCPPSAPIIQNSSLPPLANLEVGNVDKVVTHIAVECENVNAGFLPENSHEAVPHYSTPVREGVYVSLKDVNGEFVNGEVYSIVDDCLTINAELDPSALPLMVETPTTKEDNVSVTLLQGALNEPLVAMVANGELGVGGMNFDSVTVALSPNAIPFFPHAVASVSNEIMQTISTDNLNFSEGGAPTSSVALAPIVLEAEPPSSDVRDVGNPISSKLIEVQVNLIDTQAMANCLGESSGLDIRNHLNWLNVSSYGDSKNELSEGGLASPDLCGVSDPGNDFSLVRARTTFNVGHRGRFWGRGRCRR</sequence>
<reference evidence="1 2" key="2">
    <citation type="journal article" date="2017" name="Nature">
        <title>The Apostasia genome and the evolution of orchids.</title>
        <authorList>
            <person name="Zhang G.Q."/>
            <person name="Liu K.W."/>
            <person name="Li Z."/>
            <person name="Lohaus R."/>
            <person name="Hsiao Y.Y."/>
            <person name="Niu S.C."/>
            <person name="Wang J.Y."/>
            <person name="Lin Y.C."/>
            <person name="Xu Q."/>
            <person name="Chen L.J."/>
            <person name="Yoshida K."/>
            <person name="Fujiwara S."/>
            <person name="Wang Z.W."/>
            <person name="Zhang Y.Q."/>
            <person name="Mitsuda N."/>
            <person name="Wang M."/>
            <person name="Liu G.H."/>
            <person name="Pecoraro L."/>
            <person name="Huang H.X."/>
            <person name="Xiao X.J."/>
            <person name="Lin M."/>
            <person name="Wu X.Y."/>
            <person name="Wu W.L."/>
            <person name="Chen Y.Y."/>
            <person name="Chang S.B."/>
            <person name="Sakamoto S."/>
            <person name="Ohme-Takagi M."/>
            <person name="Yagi M."/>
            <person name="Zeng S.J."/>
            <person name="Shen C.Y."/>
            <person name="Yeh C.M."/>
            <person name="Luo Y.B."/>
            <person name="Tsai W.C."/>
            <person name="Van de Peer Y."/>
            <person name="Liu Z.J."/>
        </authorList>
    </citation>
    <scope>NUCLEOTIDE SEQUENCE [LARGE SCALE GENOMIC DNA]</scope>
    <source>
        <tissue evidence="1">The whole plant</tissue>
    </source>
</reference>
<dbReference type="PANTHER" id="PTHR31286:SF179">
    <property type="entry name" value="RNASE H TYPE-1 DOMAIN-CONTAINING PROTEIN"/>
    <property type="match status" value="1"/>
</dbReference>
<name>A0A2I0X0H3_9ASPA</name>
<proteinExistence type="predicted"/>
<dbReference type="PANTHER" id="PTHR31286">
    <property type="entry name" value="GLYCINE-RICH CELL WALL STRUCTURAL PROTEIN 1.8-LIKE"/>
    <property type="match status" value="1"/>
</dbReference>
<gene>
    <name evidence="1" type="ORF">MA16_Dca023097</name>
</gene>
<keyword evidence="2" id="KW-1185">Reference proteome</keyword>
<dbReference type="Proteomes" id="UP000233837">
    <property type="component" value="Unassembled WGS sequence"/>
</dbReference>
<organism evidence="1 2">
    <name type="scientific">Dendrobium catenatum</name>
    <dbReference type="NCBI Taxonomy" id="906689"/>
    <lineage>
        <taxon>Eukaryota</taxon>
        <taxon>Viridiplantae</taxon>
        <taxon>Streptophyta</taxon>
        <taxon>Embryophyta</taxon>
        <taxon>Tracheophyta</taxon>
        <taxon>Spermatophyta</taxon>
        <taxon>Magnoliopsida</taxon>
        <taxon>Liliopsida</taxon>
        <taxon>Asparagales</taxon>
        <taxon>Orchidaceae</taxon>
        <taxon>Epidendroideae</taxon>
        <taxon>Malaxideae</taxon>
        <taxon>Dendrobiinae</taxon>
        <taxon>Dendrobium</taxon>
    </lineage>
</organism>